<dbReference type="VEuPathDB" id="FungiDB:FUN_004373"/>
<dbReference type="PANTHER" id="PTHR33129:SF1">
    <property type="entry name" value="ATP-BINDING PROTEIN"/>
    <property type="match status" value="1"/>
</dbReference>
<name>A0A2N1MGA2_9GLOM</name>
<feature type="compositionally biased region" description="Polar residues" evidence="1">
    <location>
        <begin position="599"/>
        <end position="615"/>
    </location>
</feature>
<evidence type="ECO:0008006" key="4">
    <source>
        <dbReference type="Google" id="ProtNLM"/>
    </source>
</evidence>
<dbReference type="EMBL" id="LLXL01002517">
    <property type="protein sequence ID" value="PKK60644.1"/>
    <property type="molecule type" value="Genomic_DNA"/>
</dbReference>
<dbReference type="InterPro" id="IPR052980">
    <property type="entry name" value="Crinkler_effector"/>
</dbReference>
<sequence length="683" mass="78561">MSLNIANIVKSLSKEPDKLSENEVVDLYILLTGNKTMLTEVVTFCKHLQTNRAKLKYLRELLKKSKSKSGKRPASPSGEQREPKHRKFIESTFKNIFDLVKNIRNSSTPILDKQCFIKHPQDKILAVIEKPTMYVRESFVDLYHILTNKTSKGSGHKFIITGTAGIGKSCFLIYMLIRLLCEPKNVTVIFQAYQSEDFYYFRCFGDVVFKRGSYNDFSTYIDSPETWYLADDILSPELVQAKSVVALSPKGVVKDEFQAYDKEAVLSFNMPPWSLDELTLCRQHVYTDVSEEIMLALYEKAGGVPKYIFPRVDKLLQYLDPEAPKDVKKSKVVEHSLSRIERALLKTKEFDKLVSCISEKAYFIKFSSHLVHKWPNDYSYENYHLRWASHYVYKEIEGKLDNQSWKDLLEKMRTLKKYPSARGIMFEMYVIHLFKSSSNSFNMRELLEDQGSPQQKKFSIKKLSRIGNIRTADEISRYKNDGILIIPDISNFGAADLLYTPDMIFQVTVFKDHPIKQTELVKIVKNMPANEKNNPISLVFVVPGDIYNNFKYQDIVTKDPISKKFQKVKNLNPELKNMQQWVLKVDISKPPVFAKTGETLRSNSSMGQYNSSPGDNKNALHSFPHLTPSQPVPPQAEFKASDFKFKKSKISDSKSGSSSRSSSKVESNLLEASQNQDQEMFHY</sequence>
<dbReference type="OrthoDB" id="19861at2759"/>
<evidence type="ECO:0000313" key="3">
    <source>
        <dbReference type="Proteomes" id="UP000233469"/>
    </source>
</evidence>
<feature type="compositionally biased region" description="Basic and acidic residues" evidence="1">
    <location>
        <begin position="639"/>
        <end position="652"/>
    </location>
</feature>
<feature type="region of interest" description="Disordered" evidence="1">
    <location>
        <begin position="64"/>
        <end position="84"/>
    </location>
</feature>
<reference evidence="2 3" key="1">
    <citation type="submission" date="2016-04" db="EMBL/GenBank/DDBJ databases">
        <title>Genome analyses suggest a sexual origin of heterokaryosis in a supposedly ancient asexual fungus.</title>
        <authorList>
            <person name="Ropars J."/>
            <person name="Sedzielewska K."/>
            <person name="Noel J."/>
            <person name="Charron P."/>
            <person name="Farinelli L."/>
            <person name="Marton T."/>
            <person name="Kruger M."/>
            <person name="Pelin A."/>
            <person name="Brachmann A."/>
            <person name="Corradi N."/>
        </authorList>
    </citation>
    <scope>NUCLEOTIDE SEQUENCE [LARGE SCALE GENOMIC DNA]</scope>
    <source>
        <strain evidence="2 3">C2</strain>
    </source>
</reference>
<evidence type="ECO:0000256" key="1">
    <source>
        <dbReference type="SAM" id="MobiDB-lite"/>
    </source>
</evidence>
<protein>
    <recommendedName>
        <fullName evidence="4">Crinkler family protein</fullName>
    </recommendedName>
</protein>
<proteinExistence type="predicted"/>
<evidence type="ECO:0000313" key="2">
    <source>
        <dbReference type="EMBL" id="PKK60644.1"/>
    </source>
</evidence>
<organism evidence="2 3">
    <name type="scientific">Rhizophagus irregularis</name>
    <dbReference type="NCBI Taxonomy" id="588596"/>
    <lineage>
        <taxon>Eukaryota</taxon>
        <taxon>Fungi</taxon>
        <taxon>Fungi incertae sedis</taxon>
        <taxon>Mucoromycota</taxon>
        <taxon>Glomeromycotina</taxon>
        <taxon>Glomeromycetes</taxon>
        <taxon>Glomerales</taxon>
        <taxon>Glomeraceae</taxon>
        <taxon>Rhizophagus</taxon>
    </lineage>
</organism>
<gene>
    <name evidence="2" type="ORF">RhiirC2_718959</name>
</gene>
<accession>A0A2N1MGA2</accession>
<reference evidence="2 3" key="2">
    <citation type="submission" date="2017-10" db="EMBL/GenBank/DDBJ databases">
        <title>Extensive intraspecific genome diversity in a model arbuscular mycorrhizal fungus.</title>
        <authorList>
            <person name="Chen E.C.H."/>
            <person name="Morin E."/>
            <person name="Baudet D."/>
            <person name="Noel J."/>
            <person name="Ndikumana S."/>
            <person name="Charron P."/>
            <person name="St-Onge C."/>
            <person name="Giorgi J."/>
            <person name="Grigoriev I.V."/>
            <person name="Roux C."/>
            <person name="Martin F.M."/>
            <person name="Corradi N."/>
        </authorList>
    </citation>
    <scope>NUCLEOTIDE SEQUENCE [LARGE SCALE GENOMIC DNA]</scope>
    <source>
        <strain evidence="2 3">C2</strain>
    </source>
</reference>
<dbReference type="VEuPathDB" id="FungiDB:RhiirA1_443780"/>
<feature type="compositionally biased region" description="Polar residues" evidence="1">
    <location>
        <begin position="670"/>
        <end position="683"/>
    </location>
</feature>
<comment type="caution">
    <text evidence="2">The sequence shown here is derived from an EMBL/GenBank/DDBJ whole genome shotgun (WGS) entry which is preliminary data.</text>
</comment>
<dbReference type="Proteomes" id="UP000233469">
    <property type="component" value="Unassembled WGS sequence"/>
</dbReference>
<dbReference type="PANTHER" id="PTHR33129">
    <property type="entry name" value="PROTEIN KINASE DOMAIN-CONTAINING PROTEIN-RELATED"/>
    <property type="match status" value="1"/>
</dbReference>
<feature type="region of interest" description="Disordered" evidence="1">
    <location>
        <begin position="597"/>
        <end position="683"/>
    </location>
</feature>
<dbReference type="AlphaFoldDB" id="A0A2N1MGA2"/>
<feature type="compositionally biased region" description="Low complexity" evidence="1">
    <location>
        <begin position="653"/>
        <end position="664"/>
    </location>
</feature>